<reference evidence="2" key="2">
    <citation type="submission" date="2025-09" db="UniProtKB">
        <authorList>
            <consortium name="Ensembl"/>
        </authorList>
    </citation>
    <scope>IDENTIFICATION</scope>
</reference>
<feature type="transmembrane region" description="Helical" evidence="1">
    <location>
        <begin position="30"/>
        <end position="52"/>
    </location>
</feature>
<evidence type="ECO:0000256" key="1">
    <source>
        <dbReference type="SAM" id="Phobius"/>
    </source>
</evidence>
<dbReference type="InterPro" id="IPR008983">
    <property type="entry name" value="Tumour_necrosis_fac-like_dom"/>
</dbReference>
<dbReference type="Proteomes" id="UP000261480">
    <property type="component" value="Unplaced"/>
</dbReference>
<reference evidence="2" key="1">
    <citation type="submission" date="2025-08" db="UniProtKB">
        <authorList>
            <consortium name="Ensembl"/>
        </authorList>
    </citation>
    <scope>IDENTIFICATION</scope>
</reference>
<dbReference type="AlphaFoldDB" id="A0A3B3YBN9"/>
<protein>
    <recommendedName>
        <fullName evidence="4">TNF family profile domain-containing protein</fullName>
    </recommendedName>
</protein>
<sequence length="209" mass="23320">MSVREEAQMSVDAESAGRRMEGQCRSSQKYLLLHVWCGLLTMALVIMAAFIASIKPKSEQPSGSQENSPAVSARFSPEGLVGKSSSYIELQTHFSENVWTTHVACKSCSLSLRQNCIYFNSSSHERSHFFFYAQVVFRKNLTRNLVMLIRNASEYAKKEERILVTGESATVGGVWLGKMVTLTGGDSVRLSITGEYSRSDSFWGAFQLY</sequence>
<keyword evidence="1" id="KW-0472">Membrane</keyword>
<keyword evidence="1" id="KW-1133">Transmembrane helix</keyword>
<keyword evidence="3" id="KW-1185">Reference proteome</keyword>
<dbReference type="RefSeq" id="XP_014846846.1">
    <property type="nucleotide sequence ID" value="XM_014991360.1"/>
</dbReference>
<evidence type="ECO:0008006" key="4">
    <source>
        <dbReference type="Google" id="ProtNLM"/>
    </source>
</evidence>
<evidence type="ECO:0000313" key="2">
    <source>
        <dbReference type="Ensembl" id="ENSPMEP00000024583.1"/>
    </source>
</evidence>
<dbReference type="GeneID" id="106920385"/>
<dbReference type="SUPFAM" id="SSF49842">
    <property type="entry name" value="TNF-like"/>
    <property type="match status" value="1"/>
</dbReference>
<dbReference type="Gene3D" id="2.60.120.40">
    <property type="match status" value="1"/>
</dbReference>
<organism evidence="2 3">
    <name type="scientific">Poecilia mexicana</name>
    <dbReference type="NCBI Taxonomy" id="48701"/>
    <lineage>
        <taxon>Eukaryota</taxon>
        <taxon>Metazoa</taxon>
        <taxon>Chordata</taxon>
        <taxon>Craniata</taxon>
        <taxon>Vertebrata</taxon>
        <taxon>Euteleostomi</taxon>
        <taxon>Actinopterygii</taxon>
        <taxon>Neopterygii</taxon>
        <taxon>Teleostei</taxon>
        <taxon>Neoteleostei</taxon>
        <taxon>Acanthomorphata</taxon>
        <taxon>Ovalentaria</taxon>
        <taxon>Atherinomorphae</taxon>
        <taxon>Cyprinodontiformes</taxon>
        <taxon>Poeciliidae</taxon>
        <taxon>Poeciliinae</taxon>
        <taxon>Poecilia</taxon>
    </lineage>
</organism>
<accession>A0A3B3YBN9</accession>
<evidence type="ECO:0000313" key="3">
    <source>
        <dbReference type="Proteomes" id="UP000261480"/>
    </source>
</evidence>
<keyword evidence="1" id="KW-0812">Transmembrane</keyword>
<dbReference type="OrthoDB" id="8667946at2759"/>
<name>A0A3B3YBN9_9TELE</name>
<dbReference type="Ensembl" id="ENSPMET00000007478.1">
    <property type="protein sequence ID" value="ENSPMEP00000024583.1"/>
    <property type="gene ID" value="ENSPMEG00000006828.1"/>
</dbReference>
<proteinExistence type="predicted"/>
<dbReference type="KEGG" id="pmei:106920385"/>